<dbReference type="Pfam" id="PF00501">
    <property type="entry name" value="AMP-binding"/>
    <property type="match status" value="1"/>
</dbReference>
<protein>
    <recommendedName>
        <fullName evidence="5">AMP-dependent synthetase</fullName>
    </recommendedName>
</protein>
<dbReference type="InterPro" id="IPR025110">
    <property type="entry name" value="AMP-bd_C"/>
</dbReference>
<dbReference type="PANTHER" id="PTHR43767">
    <property type="entry name" value="LONG-CHAIN-FATTY-ACID--COA LIGASE"/>
    <property type="match status" value="1"/>
</dbReference>
<gene>
    <name evidence="3" type="ORF">BON30_08660</name>
</gene>
<comment type="caution">
    <text evidence="3">The sequence shown here is derived from an EMBL/GenBank/DDBJ whole genome shotgun (WGS) entry which is preliminary data.</text>
</comment>
<organism evidence="3 4">
    <name type="scientific">Cystobacter ferrugineus</name>
    <dbReference type="NCBI Taxonomy" id="83449"/>
    <lineage>
        <taxon>Bacteria</taxon>
        <taxon>Pseudomonadati</taxon>
        <taxon>Myxococcota</taxon>
        <taxon>Myxococcia</taxon>
        <taxon>Myxococcales</taxon>
        <taxon>Cystobacterineae</taxon>
        <taxon>Archangiaceae</taxon>
        <taxon>Cystobacter</taxon>
    </lineage>
</organism>
<feature type="domain" description="AMP-dependent synthetase/ligase" evidence="1">
    <location>
        <begin position="90"/>
        <end position="290"/>
    </location>
</feature>
<name>A0A1L9BH75_9BACT</name>
<dbReference type="AlphaFoldDB" id="A0A1L9BH75"/>
<dbReference type="InterPro" id="IPR000873">
    <property type="entry name" value="AMP-dep_synth/lig_dom"/>
</dbReference>
<evidence type="ECO:0000313" key="3">
    <source>
        <dbReference type="EMBL" id="OJH41610.1"/>
    </source>
</evidence>
<dbReference type="InterPro" id="IPR045851">
    <property type="entry name" value="AMP-bd_C_sf"/>
</dbReference>
<dbReference type="Proteomes" id="UP000182229">
    <property type="component" value="Unassembled WGS sequence"/>
</dbReference>
<dbReference type="EMBL" id="MPIN01000002">
    <property type="protein sequence ID" value="OJH41610.1"/>
    <property type="molecule type" value="Genomic_DNA"/>
</dbReference>
<dbReference type="Gene3D" id="3.30.300.30">
    <property type="match status" value="1"/>
</dbReference>
<dbReference type="PANTHER" id="PTHR43767:SF10">
    <property type="entry name" value="SURFACTIN SYNTHASE SUBUNIT 1"/>
    <property type="match status" value="1"/>
</dbReference>
<accession>A0A1L9BH75</accession>
<proteinExistence type="predicted"/>
<reference evidence="4" key="1">
    <citation type="submission" date="2016-11" db="EMBL/GenBank/DDBJ databases">
        <authorList>
            <person name="Shukria A."/>
            <person name="Stevens D.C."/>
        </authorList>
    </citation>
    <scope>NUCLEOTIDE SEQUENCE [LARGE SCALE GENOMIC DNA]</scope>
    <source>
        <strain evidence="4">Cbfe23</strain>
    </source>
</reference>
<dbReference type="InterPro" id="IPR050237">
    <property type="entry name" value="ATP-dep_AMP-bd_enzyme"/>
</dbReference>
<reference evidence="3 4" key="2">
    <citation type="submission" date="2016-12" db="EMBL/GenBank/DDBJ databases">
        <title>Draft Genome Sequence of Cystobacter ferrugineus Strain Cbfe23.</title>
        <authorList>
            <person name="Akbar S."/>
            <person name="Dowd S.E."/>
            <person name="Stevens D.C."/>
        </authorList>
    </citation>
    <scope>NUCLEOTIDE SEQUENCE [LARGE SCALE GENOMIC DNA]</scope>
    <source>
        <strain evidence="3 4">Cbfe23</strain>
    </source>
</reference>
<evidence type="ECO:0000259" key="1">
    <source>
        <dbReference type="Pfam" id="PF00501"/>
    </source>
</evidence>
<sequence>MVLECTTSVPGLLTLLALLRGGTSFALLPSSTRAERPPPRFCSLLLRVHGSATVEPDGLPQPEHLLELSPIAGAHAPPAGEASAPERIFLRTSGSLGVPKLVVHTHEGLLGNALNCIERLRLRQDDRVCVPVPMAHMFGLGAAVLPALAVGANLDLLEGANLPRFLEREERTHPTVTFLTPHLCAMVLRRRTVPVHYRHAVIAGDRMTPELFASAEALFHRIANLYGCTELGAITAVDPEAEAESRATSVGRALPGVRLELRPLEEDAGEPAGAAGELWCRHPFAFQGYLDEDGHPWHGEPLFQDGWYRTRELCIFHAEGALEVLGRTDLGVKRDGRLLMLTDIESAVERVPGVERAIAVLGLEGFRGRRLIVFCVPREGQPLEPARVRTACLDLMPGYALPDEIRLLSALPLLPSGKVDRQALRALAMTSPSALQQGRRP</sequence>
<evidence type="ECO:0008006" key="5">
    <source>
        <dbReference type="Google" id="ProtNLM"/>
    </source>
</evidence>
<evidence type="ECO:0000259" key="2">
    <source>
        <dbReference type="Pfam" id="PF13193"/>
    </source>
</evidence>
<dbReference type="Pfam" id="PF13193">
    <property type="entry name" value="AMP-binding_C"/>
    <property type="match status" value="1"/>
</dbReference>
<feature type="domain" description="AMP-binding enzyme C-terminal" evidence="2">
    <location>
        <begin position="344"/>
        <end position="418"/>
    </location>
</feature>
<dbReference type="SUPFAM" id="SSF56801">
    <property type="entry name" value="Acetyl-CoA synthetase-like"/>
    <property type="match status" value="1"/>
</dbReference>
<dbReference type="InterPro" id="IPR042099">
    <property type="entry name" value="ANL_N_sf"/>
</dbReference>
<dbReference type="CDD" id="cd04433">
    <property type="entry name" value="AFD_class_I"/>
    <property type="match status" value="1"/>
</dbReference>
<dbReference type="STRING" id="83449.BON30_08660"/>
<evidence type="ECO:0000313" key="4">
    <source>
        <dbReference type="Proteomes" id="UP000182229"/>
    </source>
</evidence>
<keyword evidence="4" id="KW-1185">Reference proteome</keyword>
<dbReference type="GO" id="GO:0016877">
    <property type="term" value="F:ligase activity, forming carbon-sulfur bonds"/>
    <property type="evidence" value="ECO:0007669"/>
    <property type="project" value="UniProtKB-ARBA"/>
</dbReference>
<dbReference type="Gene3D" id="3.40.50.12780">
    <property type="entry name" value="N-terminal domain of ligase-like"/>
    <property type="match status" value="1"/>
</dbReference>